<sequence>MIKRVLVIRSKVWKEGDVLSKDSPTQAMDLWGFSRVEGHDLIDCGSRRDKGKNPTTITESYAT</sequence>
<reference evidence="1 2" key="1">
    <citation type="submission" date="2021-06" db="EMBL/GenBank/DDBJ databases">
        <authorList>
            <person name="Palmer J.M."/>
        </authorList>
    </citation>
    <scope>NUCLEOTIDE SEQUENCE [LARGE SCALE GENOMIC DNA]</scope>
    <source>
        <strain evidence="1 2">AS_MEX2019</strain>
        <tissue evidence="1">Muscle</tissue>
    </source>
</reference>
<proteinExistence type="predicted"/>
<dbReference type="Proteomes" id="UP001469553">
    <property type="component" value="Unassembled WGS sequence"/>
</dbReference>
<protein>
    <submittedName>
        <fullName evidence="1">Uncharacterized protein</fullName>
    </submittedName>
</protein>
<accession>A0ABV1A145</accession>
<name>A0ABV1A145_9TELE</name>
<evidence type="ECO:0000313" key="1">
    <source>
        <dbReference type="EMBL" id="MEQ2311961.1"/>
    </source>
</evidence>
<evidence type="ECO:0000313" key="2">
    <source>
        <dbReference type="Proteomes" id="UP001469553"/>
    </source>
</evidence>
<feature type="non-terminal residue" evidence="1">
    <location>
        <position position="63"/>
    </location>
</feature>
<comment type="caution">
    <text evidence="1">The sequence shown here is derived from an EMBL/GenBank/DDBJ whole genome shotgun (WGS) entry which is preliminary data.</text>
</comment>
<organism evidence="1 2">
    <name type="scientific">Ameca splendens</name>
    <dbReference type="NCBI Taxonomy" id="208324"/>
    <lineage>
        <taxon>Eukaryota</taxon>
        <taxon>Metazoa</taxon>
        <taxon>Chordata</taxon>
        <taxon>Craniata</taxon>
        <taxon>Vertebrata</taxon>
        <taxon>Euteleostomi</taxon>
        <taxon>Actinopterygii</taxon>
        <taxon>Neopterygii</taxon>
        <taxon>Teleostei</taxon>
        <taxon>Neoteleostei</taxon>
        <taxon>Acanthomorphata</taxon>
        <taxon>Ovalentaria</taxon>
        <taxon>Atherinomorphae</taxon>
        <taxon>Cyprinodontiformes</taxon>
        <taxon>Goodeidae</taxon>
        <taxon>Ameca</taxon>
    </lineage>
</organism>
<gene>
    <name evidence="1" type="ORF">AMECASPLE_026033</name>
</gene>
<keyword evidence="2" id="KW-1185">Reference proteome</keyword>
<dbReference type="EMBL" id="JAHRIP010077855">
    <property type="protein sequence ID" value="MEQ2311961.1"/>
    <property type="molecule type" value="Genomic_DNA"/>
</dbReference>